<dbReference type="SUPFAM" id="SSF56300">
    <property type="entry name" value="Metallo-dependent phosphatases"/>
    <property type="match status" value="1"/>
</dbReference>
<dbReference type="GO" id="GO:0016787">
    <property type="term" value="F:hydrolase activity"/>
    <property type="evidence" value="ECO:0007669"/>
    <property type="project" value="InterPro"/>
</dbReference>
<protein>
    <recommendedName>
        <fullName evidence="1">Calcineurin-like phosphoesterase domain-containing protein</fullName>
    </recommendedName>
</protein>
<dbReference type="Proteomes" id="UP000307943">
    <property type="component" value="Unassembled WGS sequence"/>
</dbReference>
<dbReference type="OrthoDB" id="1645838at2"/>
<dbReference type="AlphaFoldDB" id="A0A5C4T8X8"/>
<feature type="domain" description="Calcineurin-like phosphoesterase" evidence="1">
    <location>
        <begin position="5"/>
        <end position="224"/>
    </location>
</feature>
<sequence>MKSSLRFVVMGDLHYVQEQSHQRTLNGSPRGITEVADVTRNLWMTRNVTPKVIGEIAASRPDFVIQTGDIIQGHCDDEASGLREMREAMEGLERLGAPVFFALGTHDGVVGKREEEQVLQYVYPAIGKALGTDPVTKGYYTFERAGCLFIVLDYTTFAKGDAQERFIREAFAASGKYEHVFLFAHPPLVCVGRPFFTHYDFAHTVLREIADHPVDAYFCGHTHNQVSSLHKLGEYWLPQLKSSVLGYPDRAPVCLSDVRTLLPEPSAYEYGWGYLEDSAPGWWEITVNGEAVQANWHVLERGVVGQLTWRRGEKAVFARKPDFAVSSGLPLPGLDDIRSVRLRVAGSNCKAPDGYKVSLNGTEVGILQRLEYFDSRQTMKIEPRFWPLLNKLNRIEVTTDEEPMCIGGFVLEIETDDGWVRSTVSDYYANTDRWDHWGEYAVAKISPHQTVAAQLCFGS</sequence>
<gene>
    <name evidence="2" type="ORF">FE784_18555</name>
</gene>
<comment type="caution">
    <text evidence="2">The sequence shown here is derived from an EMBL/GenBank/DDBJ whole genome shotgun (WGS) entry which is preliminary data.</text>
</comment>
<keyword evidence="3" id="KW-1185">Reference proteome</keyword>
<dbReference type="Gene3D" id="3.60.21.10">
    <property type="match status" value="1"/>
</dbReference>
<dbReference type="InterPro" id="IPR029052">
    <property type="entry name" value="Metallo-depent_PP-like"/>
</dbReference>
<dbReference type="RefSeq" id="WP_139603721.1">
    <property type="nucleotide sequence ID" value="NZ_VDCQ01000025.1"/>
</dbReference>
<evidence type="ECO:0000313" key="3">
    <source>
        <dbReference type="Proteomes" id="UP000307943"/>
    </source>
</evidence>
<evidence type="ECO:0000313" key="2">
    <source>
        <dbReference type="EMBL" id="TNJ64847.1"/>
    </source>
</evidence>
<dbReference type="PANTHER" id="PTHR43143">
    <property type="entry name" value="METALLOPHOSPHOESTERASE, CALCINEURIN SUPERFAMILY"/>
    <property type="match status" value="1"/>
</dbReference>
<name>A0A5C4T8X8_9BACL</name>
<evidence type="ECO:0000259" key="1">
    <source>
        <dbReference type="Pfam" id="PF00149"/>
    </source>
</evidence>
<proteinExistence type="predicted"/>
<accession>A0A5C4T8X8</accession>
<organism evidence="2 3">
    <name type="scientific">Paenibacillus hemerocallicola</name>
    <dbReference type="NCBI Taxonomy" id="1172614"/>
    <lineage>
        <taxon>Bacteria</taxon>
        <taxon>Bacillati</taxon>
        <taxon>Bacillota</taxon>
        <taxon>Bacilli</taxon>
        <taxon>Bacillales</taxon>
        <taxon>Paenibacillaceae</taxon>
        <taxon>Paenibacillus</taxon>
    </lineage>
</organism>
<dbReference type="Pfam" id="PF00149">
    <property type="entry name" value="Metallophos"/>
    <property type="match status" value="1"/>
</dbReference>
<reference evidence="2 3" key="1">
    <citation type="submission" date="2019-05" db="EMBL/GenBank/DDBJ databases">
        <title>We sequenced the genome of Paenibacillus hemerocallicola KCTC 33185 for further insight into its adaptation and study the phylogeny of Paenibacillus.</title>
        <authorList>
            <person name="Narsing Rao M.P."/>
        </authorList>
    </citation>
    <scope>NUCLEOTIDE SEQUENCE [LARGE SCALE GENOMIC DNA]</scope>
    <source>
        <strain evidence="2 3">KCTC 33185</strain>
    </source>
</reference>
<dbReference type="PANTHER" id="PTHR43143:SF1">
    <property type="entry name" value="SERINE_THREONINE-PROTEIN PHOSPHATASE CPPED1"/>
    <property type="match status" value="1"/>
</dbReference>
<dbReference type="InterPro" id="IPR004843">
    <property type="entry name" value="Calcineurin-like_PHP"/>
</dbReference>
<dbReference type="InterPro" id="IPR051918">
    <property type="entry name" value="STPP_CPPED1"/>
</dbReference>
<dbReference type="EMBL" id="VDCQ01000025">
    <property type="protein sequence ID" value="TNJ64847.1"/>
    <property type="molecule type" value="Genomic_DNA"/>
</dbReference>